<protein>
    <recommendedName>
        <fullName evidence="4">Exostosin GT47 domain-containing protein</fullName>
    </recommendedName>
</protein>
<dbReference type="PANTHER" id="PTHR11062">
    <property type="entry name" value="EXOSTOSIN HEPARAN SULFATE GLYCOSYLTRANSFERASE -RELATED"/>
    <property type="match status" value="1"/>
</dbReference>
<dbReference type="AlphaFoldDB" id="A0ABD3RD48"/>
<name>A0ABD3RD48_9STRA</name>
<dbReference type="EMBL" id="JALLPB020000341">
    <property type="protein sequence ID" value="KAL3810292.1"/>
    <property type="molecule type" value="Genomic_DNA"/>
</dbReference>
<evidence type="ECO:0000259" key="4">
    <source>
        <dbReference type="Pfam" id="PF03016"/>
    </source>
</evidence>
<keyword evidence="6" id="KW-1185">Reference proteome</keyword>
<dbReference type="Pfam" id="PF03016">
    <property type="entry name" value="Exostosin_GT47"/>
    <property type="match status" value="1"/>
</dbReference>
<evidence type="ECO:0000256" key="3">
    <source>
        <dbReference type="SAM" id="Phobius"/>
    </source>
</evidence>
<comment type="similarity">
    <text evidence="1">Belongs to the glycosyltransferase 47 family.</text>
</comment>
<comment type="caution">
    <text evidence="5">The sequence shown here is derived from an EMBL/GenBank/DDBJ whole genome shotgun (WGS) entry which is preliminary data.</text>
</comment>
<proteinExistence type="inferred from homology"/>
<dbReference type="PANTHER" id="PTHR11062:SF73">
    <property type="entry name" value="EXOSTOSIN-LIKE 3"/>
    <property type="match status" value="1"/>
</dbReference>
<keyword evidence="3" id="KW-1133">Transmembrane helix</keyword>
<feature type="compositionally biased region" description="Basic and acidic residues" evidence="2">
    <location>
        <begin position="26"/>
        <end position="40"/>
    </location>
</feature>
<evidence type="ECO:0000256" key="2">
    <source>
        <dbReference type="SAM" id="MobiDB-lite"/>
    </source>
</evidence>
<dbReference type="InterPro" id="IPR040911">
    <property type="entry name" value="Exostosin_GT47"/>
</dbReference>
<evidence type="ECO:0000313" key="5">
    <source>
        <dbReference type="EMBL" id="KAL3810292.1"/>
    </source>
</evidence>
<feature type="compositionally biased region" description="Gly residues" evidence="2">
    <location>
        <begin position="41"/>
        <end position="53"/>
    </location>
</feature>
<feature type="transmembrane region" description="Helical" evidence="3">
    <location>
        <begin position="78"/>
        <end position="95"/>
    </location>
</feature>
<evidence type="ECO:0000313" key="6">
    <source>
        <dbReference type="Proteomes" id="UP001530377"/>
    </source>
</evidence>
<gene>
    <name evidence="5" type="ORF">ACHAXA_007016</name>
</gene>
<keyword evidence="3" id="KW-0812">Transmembrane</keyword>
<dbReference type="Proteomes" id="UP001530377">
    <property type="component" value="Unassembled WGS sequence"/>
</dbReference>
<evidence type="ECO:0000256" key="1">
    <source>
        <dbReference type="ARBA" id="ARBA00010271"/>
    </source>
</evidence>
<reference evidence="5 6" key="1">
    <citation type="submission" date="2024-10" db="EMBL/GenBank/DDBJ databases">
        <title>Updated reference genomes for cyclostephanoid diatoms.</title>
        <authorList>
            <person name="Roberts W.R."/>
            <person name="Alverson A.J."/>
        </authorList>
    </citation>
    <scope>NUCLEOTIDE SEQUENCE [LARGE SCALE GENOMIC DNA]</scope>
    <source>
        <strain evidence="5 6">AJA228-03</strain>
    </source>
</reference>
<feature type="domain" description="Exostosin GT47" evidence="4">
    <location>
        <begin position="350"/>
        <end position="555"/>
    </location>
</feature>
<accession>A0ABD3RD48</accession>
<organism evidence="5 6">
    <name type="scientific">Cyclostephanos tholiformis</name>
    <dbReference type="NCBI Taxonomy" id="382380"/>
    <lineage>
        <taxon>Eukaryota</taxon>
        <taxon>Sar</taxon>
        <taxon>Stramenopiles</taxon>
        <taxon>Ochrophyta</taxon>
        <taxon>Bacillariophyta</taxon>
        <taxon>Coscinodiscophyceae</taxon>
        <taxon>Thalassiosirophycidae</taxon>
        <taxon>Stephanodiscales</taxon>
        <taxon>Stephanodiscaceae</taxon>
        <taxon>Cyclostephanos</taxon>
    </lineage>
</organism>
<keyword evidence="3" id="KW-0472">Membrane</keyword>
<sequence length="620" mass="70241">MKTRSRRLVVRGPTAPAEKTAVGDNGRGDRGVEGRRRGCDDVGGGGGGGGGCQGRRRAAMPSLPSPLVSTPRNRRIRVCLLFSALVVMHGIYTVLPKTSTNDVYDDLPSRLPYGEVGERPTRSLIYKCPFYELLISSRYGSEPLALTPNAPRKSIIYTYKKDDLGMGKICVYDKRHVARGKKSWWSSYHRRRRDYDPWTCRECTPEGGCYPLRRRGRCRPFERYLDSGSKDEVPRSYLSFSPYTSRRSAISVYHHDGHAEYSQEYPICGASLSPPCFDLGMCARMSSSSQDDDGGGPLLVYSHGGVVDEYLDYASASHPTMVRRVRNASDACLLVVGRGSYMTPNDLFDNPHWDNGRNHFVFESDRLYGTHHDRPFNDKVSFGLAAVSNTNMDDAYIREGYDMAYSYYPAWKRPDNYDSLDVHRPRKYLISFKGNIYPWETRSWQHRWIAAEYWSDDPDVHVDTKCEDASGATLDYENADPDDYGRTLLDSTFYFCPGGGGVMSYRFAESLLAGSIPVVTSDFLPPFHPELDWSGCVVRVSDARVVDIPRILREISTDEVRERRLRCADLTHLVYGNPSGNVTSYIAKRMFSVGMGIWYVRIKSALKRRDEVENMIKLKF</sequence>
<dbReference type="InterPro" id="IPR004263">
    <property type="entry name" value="Exostosin"/>
</dbReference>
<feature type="region of interest" description="Disordered" evidence="2">
    <location>
        <begin position="1"/>
        <end position="67"/>
    </location>
</feature>